<evidence type="ECO:0000313" key="3">
    <source>
        <dbReference type="EMBL" id="WEK31299.1"/>
    </source>
</evidence>
<dbReference type="PANTHER" id="PTHR11851">
    <property type="entry name" value="METALLOPROTEASE"/>
    <property type="match status" value="1"/>
</dbReference>
<gene>
    <name evidence="3" type="ORF">P0Y58_03650</name>
</gene>
<sequence>MNDSNSYPQRPAVESPVQGGLVSAQGVDLDHFQPLDTQVLAWTTDDGAGVKFVEARGLPIIDVVLRFKAGTTQETVHAGLAALTFYMLDEGSQQHTSTRQAEQLERLGAILEQKLSLDHATLSFRSLSTSGVFDPALELLIDFVARPSFTAGALAKIKSELLQHNASREQHPRLRARSEAFRHLFKGHQYGNPSGINQQGIDQTTLADLRRFHQRAYCASNLNMVIVGDLSLAQAQAVSQRISQSLPQGWSAIEPPAAVPAAGTTLNVEQPGASNAILLAIPMNVPANDPEYPALVLASEVLGAGIESRLMKALRHRRGLTYDVFTRLKALSAGGLFTAEWDIAPWHVEGSQALVEALLREFIDQGPTQAELQLARKQLAGRLLRNVAQNKNLAALLTEITDQRQPADFLDNYIERLARLTPDDIRAVMQRRLDPGRTVRVSVGPRAEQQPLPALDQ</sequence>
<proteinExistence type="predicted"/>
<evidence type="ECO:0000313" key="4">
    <source>
        <dbReference type="Proteomes" id="UP001216329"/>
    </source>
</evidence>
<feature type="domain" description="Peptidase M16 N-terminal" evidence="1">
    <location>
        <begin position="63"/>
        <end position="189"/>
    </location>
</feature>
<organism evidence="3 4">
    <name type="scientific">Candidatus Pseudomonas phytovorans</name>
    <dbReference type="NCBI Taxonomy" id="3121377"/>
    <lineage>
        <taxon>Bacteria</taxon>
        <taxon>Pseudomonadati</taxon>
        <taxon>Pseudomonadota</taxon>
        <taxon>Gammaproteobacteria</taxon>
        <taxon>Pseudomonadales</taxon>
        <taxon>Pseudomonadaceae</taxon>
        <taxon>Pseudomonas</taxon>
    </lineage>
</organism>
<dbReference type="EMBL" id="CP119325">
    <property type="protein sequence ID" value="WEK31299.1"/>
    <property type="molecule type" value="Genomic_DNA"/>
</dbReference>
<accession>A0AAJ5WHU9</accession>
<evidence type="ECO:0000259" key="2">
    <source>
        <dbReference type="Pfam" id="PF05193"/>
    </source>
</evidence>
<dbReference type="SUPFAM" id="SSF63411">
    <property type="entry name" value="LuxS/MPP-like metallohydrolase"/>
    <property type="match status" value="2"/>
</dbReference>
<dbReference type="Pfam" id="PF05193">
    <property type="entry name" value="Peptidase_M16_C"/>
    <property type="match status" value="1"/>
</dbReference>
<dbReference type="GO" id="GO:0046872">
    <property type="term" value="F:metal ion binding"/>
    <property type="evidence" value="ECO:0007669"/>
    <property type="project" value="InterPro"/>
</dbReference>
<protein>
    <submittedName>
        <fullName evidence="3">Pitrilysin family protein</fullName>
    </submittedName>
</protein>
<name>A0AAJ5WHU9_9PSED</name>
<feature type="domain" description="Peptidase M16 C-terminal" evidence="2">
    <location>
        <begin position="205"/>
        <end position="379"/>
    </location>
</feature>
<dbReference type="Gene3D" id="3.30.830.10">
    <property type="entry name" value="Metalloenzyme, LuxS/M16 peptidase-like"/>
    <property type="match status" value="2"/>
</dbReference>
<evidence type="ECO:0000259" key="1">
    <source>
        <dbReference type="Pfam" id="PF00675"/>
    </source>
</evidence>
<dbReference type="AlphaFoldDB" id="A0AAJ5WHU9"/>
<dbReference type="InterPro" id="IPR007863">
    <property type="entry name" value="Peptidase_M16_C"/>
</dbReference>
<reference evidence="3" key="1">
    <citation type="submission" date="2023-03" db="EMBL/GenBank/DDBJ databases">
        <title>Andean soil-derived lignocellulolytic bacterial consortium as a source of novel taxa and putative plastic-active enzymes.</title>
        <authorList>
            <person name="Diaz-Garcia L."/>
            <person name="Chuvochina M."/>
            <person name="Feuerriegel G."/>
            <person name="Bunk B."/>
            <person name="Sproer C."/>
            <person name="Streit W.R."/>
            <person name="Rodriguez L.M."/>
            <person name="Overmann J."/>
            <person name="Jimenez D.J."/>
        </authorList>
    </citation>
    <scope>NUCLEOTIDE SEQUENCE</scope>
    <source>
        <strain evidence="3">MAG 876</strain>
    </source>
</reference>
<dbReference type="InterPro" id="IPR011765">
    <property type="entry name" value="Pept_M16_N"/>
</dbReference>
<dbReference type="Proteomes" id="UP001216329">
    <property type="component" value="Chromosome"/>
</dbReference>
<dbReference type="InterPro" id="IPR050361">
    <property type="entry name" value="MPP/UQCRC_Complex"/>
</dbReference>
<dbReference type="Pfam" id="PF00675">
    <property type="entry name" value="Peptidase_M16"/>
    <property type="match status" value="1"/>
</dbReference>
<dbReference type="PANTHER" id="PTHR11851:SF224">
    <property type="entry name" value="PROCESSING PROTEASE"/>
    <property type="match status" value="1"/>
</dbReference>
<dbReference type="InterPro" id="IPR011249">
    <property type="entry name" value="Metalloenz_LuxS/M16"/>
</dbReference>